<organism evidence="3 4">
    <name type="scientific">Actinomadura sediminis</name>
    <dbReference type="NCBI Taxonomy" id="1038904"/>
    <lineage>
        <taxon>Bacteria</taxon>
        <taxon>Bacillati</taxon>
        <taxon>Actinomycetota</taxon>
        <taxon>Actinomycetes</taxon>
        <taxon>Streptosporangiales</taxon>
        <taxon>Thermomonosporaceae</taxon>
        <taxon>Actinomadura</taxon>
    </lineage>
</organism>
<keyword evidence="2" id="KW-0472">Membrane</keyword>
<dbReference type="RefSeq" id="WP_378302947.1">
    <property type="nucleotide sequence ID" value="NZ_JBHTJA010000064.1"/>
</dbReference>
<comment type="caution">
    <text evidence="3">The sequence shown here is derived from an EMBL/GenBank/DDBJ whole genome shotgun (WGS) entry which is preliminary data.</text>
</comment>
<feature type="transmembrane region" description="Helical" evidence="2">
    <location>
        <begin position="354"/>
        <end position="383"/>
    </location>
</feature>
<dbReference type="Proteomes" id="UP001596972">
    <property type="component" value="Unassembled WGS sequence"/>
</dbReference>
<keyword evidence="2" id="KW-1133">Transmembrane helix</keyword>
<evidence type="ECO:0000256" key="2">
    <source>
        <dbReference type="SAM" id="Phobius"/>
    </source>
</evidence>
<feature type="transmembrane region" description="Helical" evidence="2">
    <location>
        <begin position="185"/>
        <end position="203"/>
    </location>
</feature>
<evidence type="ECO:0000313" key="3">
    <source>
        <dbReference type="EMBL" id="MFD0903783.1"/>
    </source>
</evidence>
<feature type="transmembrane region" description="Helical" evidence="2">
    <location>
        <begin position="265"/>
        <end position="283"/>
    </location>
</feature>
<keyword evidence="4" id="KW-1185">Reference proteome</keyword>
<dbReference type="InterPro" id="IPR045723">
    <property type="entry name" value="DUF6077"/>
</dbReference>
<feature type="region of interest" description="Disordered" evidence="1">
    <location>
        <begin position="1"/>
        <end position="25"/>
    </location>
</feature>
<feature type="transmembrane region" description="Helical" evidence="2">
    <location>
        <begin position="64"/>
        <end position="82"/>
    </location>
</feature>
<feature type="transmembrane region" description="Helical" evidence="2">
    <location>
        <begin position="295"/>
        <end position="318"/>
    </location>
</feature>
<proteinExistence type="predicted"/>
<feature type="transmembrane region" description="Helical" evidence="2">
    <location>
        <begin position="395"/>
        <end position="416"/>
    </location>
</feature>
<gene>
    <name evidence="3" type="ORF">ACFQ11_25580</name>
</gene>
<feature type="transmembrane region" description="Helical" evidence="2">
    <location>
        <begin position="462"/>
        <end position="481"/>
    </location>
</feature>
<dbReference type="Pfam" id="PF19554">
    <property type="entry name" value="DUF6077"/>
    <property type="match status" value="1"/>
</dbReference>
<protein>
    <submittedName>
        <fullName evidence="3">DUF6077 domain-containing protein</fullName>
    </submittedName>
</protein>
<feature type="transmembrane region" description="Helical" evidence="2">
    <location>
        <begin position="38"/>
        <end position="58"/>
    </location>
</feature>
<keyword evidence="2" id="KW-0812">Transmembrane</keyword>
<dbReference type="EMBL" id="JBHTJA010000064">
    <property type="protein sequence ID" value="MFD0903783.1"/>
    <property type="molecule type" value="Genomic_DNA"/>
</dbReference>
<feature type="region of interest" description="Disordered" evidence="1">
    <location>
        <begin position="152"/>
        <end position="176"/>
    </location>
</feature>
<accession>A0ABW3ETN0</accession>
<feature type="transmembrane region" description="Helical" evidence="2">
    <location>
        <begin position="493"/>
        <end position="513"/>
    </location>
</feature>
<feature type="transmembrane region" description="Helical" evidence="2">
    <location>
        <begin position="533"/>
        <end position="553"/>
    </location>
</feature>
<feature type="compositionally biased region" description="Basic and acidic residues" evidence="1">
    <location>
        <begin position="152"/>
        <end position="169"/>
    </location>
</feature>
<evidence type="ECO:0000313" key="4">
    <source>
        <dbReference type="Proteomes" id="UP001596972"/>
    </source>
</evidence>
<name>A0ABW3ETN0_9ACTN</name>
<feature type="transmembrane region" description="Helical" evidence="2">
    <location>
        <begin position="126"/>
        <end position="147"/>
    </location>
</feature>
<feature type="transmembrane region" description="Helical" evidence="2">
    <location>
        <begin position="436"/>
        <end position="456"/>
    </location>
</feature>
<sequence length="698" mass="71814">MTEVRDRAAEPATGDGGGSAGGRRPDAWTRVTRAVDGLVDAAVLAFAAWTVIYHVSLLLEPPTWAMLASWAAVSAAGLAVWSRRPAGRPLWDDRVAAAAGHRALAGVAVAAALVAGTSAGLHGQGVPWWCTWAAGAVSVAAAAGVLLRRPAERAEDTDADGGGHGEPRGTGEPGEAEAARWGTPLALLTGAGFAVASLFIVNSDGDDAYFVSRSVATAETGRIPVNDVIFSGGNTDPIAGEPPVSSIEVLAGALARVLGVPGASFVWYLLLPAVTFVAVWAMWRLVRTWAPRRAALCFAVAGVYLLWSGLSTASLGSFHLPRLWQGKAVLLSLLVPLLFVYLTRWAERRTGRGLVLLGAAGVAAVGLTSTAAFVVSLIVLAAAVPLAAAGRVRTGLAACTAMAYPVAAGLAVILLYDSVSVHGTVHDAPASYRAVLLYSVLGVLAGCALWLSPWTARRGVPALIGAGVAGTLTLLLLPGVLKLAADATGAGQVLWRTMWIVPAPVLIGLLAAVRPPDRLRLPAAGRGVRVAAAGAPAAVLIAALVAGGTPVWAESNGSEVASRPAWKAPSLQLATARAVVAKAGKGGMVLMPVTYMRHVPLQTTETHAVNPNHHYLSLLPAPEQEVADREVLSDTVRSSKGEKPGRAEVAGALRRLDVRVACAYPWDDRGLALLRAAGYGGKRRVGELACVFPGGGRG</sequence>
<evidence type="ECO:0000256" key="1">
    <source>
        <dbReference type="SAM" id="MobiDB-lite"/>
    </source>
</evidence>
<feature type="transmembrane region" description="Helical" evidence="2">
    <location>
        <begin position="103"/>
        <end position="120"/>
    </location>
</feature>
<feature type="transmembrane region" description="Helical" evidence="2">
    <location>
        <begin position="324"/>
        <end position="342"/>
    </location>
</feature>
<reference evidence="4" key="1">
    <citation type="journal article" date="2019" name="Int. J. Syst. Evol. Microbiol.">
        <title>The Global Catalogue of Microorganisms (GCM) 10K type strain sequencing project: providing services to taxonomists for standard genome sequencing and annotation.</title>
        <authorList>
            <consortium name="The Broad Institute Genomics Platform"/>
            <consortium name="The Broad Institute Genome Sequencing Center for Infectious Disease"/>
            <person name="Wu L."/>
            <person name="Ma J."/>
        </authorList>
    </citation>
    <scope>NUCLEOTIDE SEQUENCE [LARGE SCALE GENOMIC DNA]</scope>
    <source>
        <strain evidence="4">JCM 31202</strain>
    </source>
</reference>